<dbReference type="OrthoDB" id="9782252at2"/>
<accession>A0A512HPX4</accession>
<dbReference type="InterPro" id="IPR003489">
    <property type="entry name" value="RHF/RaiA"/>
</dbReference>
<dbReference type="Gene3D" id="2.40.50.140">
    <property type="entry name" value="Nucleic acid-binding proteins"/>
    <property type="match status" value="1"/>
</dbReference>
<dbReference type="GO" id="GO:0003676">
    <property type="term" value="F:nucleic acid binding"/>
    <property type="evidence" value="ECO:0007669"/>
    <property type="project" value="InterPro"/>
</dbReference>
<proteinExistence type="predicted"/>
<evidence type="ECO:0000313" key="3">
    <source>
        <dbReference type="Proteomes" id="UP000321717"/>
    </source>
</evidence>
<dbReference type="Gene3D" id="3.30.160.100">
    <property type="entry name" value="Ribosome hibernation promotion factor-like"/>
    <property type="match status" value="1"/>
</dbReference>
<name>A0A512HPX4_9HYPH</name>
<sequence length="188" mass="20999">METPVEIDSHGVEISPALREMLNEHLGELETRCGRITSCRVVVTGPGQRHRTGGLYDVRIHLALPNGREVAVDHLDHGDERYSDLHFAINDAFKRARRQLQDEAHKLQGETKYHEPQPIGTVARIDHAGDFGFIAASYGREIYFHRNSVVAGSFDDLEPGTRVSFVEERGIKGDQASTVKPLGKHALR</sequence>
<gene>
    <name evidence="2" type="ORF">RNA01_44230</name>
</gene>
<dbReference type="PROSITE" id="PS51857">
    <property type="entry name" value="CSD_2"/>
    <property type="match status" value="1"/>
</dbReference>
<comment type="caution">
    <text evidence="2">The sequence shown here is derived from an EMBL/GenBank/DDBJ whole genome shotgun (WGS) entry which is preliminary data.</text>
</comment>
<protein>
    <submittedName>
        <fullName evidence="2">Ribosomal pseudouridine synthase</fullName>
    </submittedName>
</protein>
<dbReference type="Pfam" id="PF02482">
    <property type="entry name" value="Ribosomal_S30AE"/>
    <property type="match status" value="1"/>
</dbReference>
<dbReference type="InterPro" id="IPR036567">
    <property type="entry name" value="RHF-like"/>
</dbReference>
<keyword evidence="3" id="KW-1185">Reference proteome</keyword>
<dbReference type="EMBL" id="BJZP01000046">
    <property type="protein sequence ID" value="GEO87491.1"/>
    <property type="molecule type" value="Genomic_DNA"/>
</dbReference>
<evidence type="ECO:0000259" key="1">
    <source>
        <dbReference type="PROSITE" id="PS51857"/>
    </source>
</evidence>
<dbReference type="AlphaFoldDB" id="A0A512HPX4"/>
<dbReference type="Proteomes" id="UP000321717">
    <property type="component" value="Unassembled WGS sequence"/>
</dbReference>
<dbReference type="SUPFAM" id="SSF69754">
    <property type="entry name" value="Ribosome binding protein Y (YfiA homologue)"/>
    <property type="match status" value="1"/>
</dbReference>
<dbReference type="InterPro" id="IPR012340">
    <property type="entry name" value="NA-bd_OB-fold"/>
</dbReference>
<feature type="domain" description="CSD" evidence="1">
    <location>
        <begin position="117"/>
        <end position="181"/>
    </location>
</feature>
<dbReference type="Pfam" id="PF00313">
    <property type="entry name" value="CSD"/>
    <property type="match status" value="1"/>
</dbReference>
<dbReference type="SUPFAM" id="SSF50249">
    <property type="entry name" value="Nucleic acid-binding proteins"/>
    <property type="match status" value="1"/>
</dbReference>
<reference evidence="2 3" key="1">
    <citation type="submission" date="2019-07" db="EMBL/GenBank/DDBJ databases">
        <title>Whole genome shotgun sequence of Rhizobium naphthalenivorans NBRC 107585.</title>
        <authorList>
            <person name="Hosoyama A."/>
            <person name="Uohara A."/>
            <person name="Ohji S."/>
            <person name="Ichikawa N."/>
        </authorList>
    </citation>
    <scope>NUCLEOTIDE SEQUENCE [LARGE SCALE GENOMIC DNA]</scope>
    <source>
        <strain evidence="2 3">NBRC 107585</strain>
    </source>
</reference>
<organism evidence="2 3">
    <name type="scientific">Ciceribacter naphthalenivorans</name>
    <dbReference type="NCBI Taxonomy" id="1118451"/>
    <lineage>
        <taxon>Bacteria</taxon>
        <taxon>Pseudomonadati</taxon>
        <taxon>Pseudomonadota</taxon>
        <taxon>Alphaproteobacteria</taxon>
        <taxon>Hyphomicrobiales</taxon>
        <taxon>Rhizobiaceae</taxon>
        <taxon>Ciceribacter</taxon>
    </lineage>
</organism>
<dbReference type="InterPro" id="IPR002059">
    <property type="entry name" value="CSP_DNA-bd"/>
</dbReference>
<evidence type="ECO:0000313" key="2">
    <source>
        <dbReference type="EMBL" id="GEO87491.1"/>
    </source>
</evidence>
<dbReference type="RefSeq" id="WP_147182296.1">
    <property type="nucleotide sequence ID" value="NZ_BJZP01000046.1"/>
</dbReference>